<evidence type="ECO:0000256" key="1">
    <source>
        <dbReference type="SAM" id="Coils"/>
    </source>
</evidence>
<reference evidence="2" key="1">
    <citation type="journal article" date="2018" name="Genome Biol.">
        <title>SKESA: strategic k-mer extension for scrupulous assemblies.</title>
        <authorList>
            <person name="Souvorov A."/>
            <person name="Agarwala R."/>
            <person name="Lipman D.J."/>
        </authorList>
    </citation>
    <scope>NUCLEOTIDE SEQUENCE</scope>
    <source>
        <strain evidence="3">IP 2/88</strain>
        <strain evidence="2">IP 33 K</strain>
    </source>
</reference>
<name>A0A6Y5YP30_SALET</name>
<proteinExistence type="predicted"/>
<gene>
    <name evidence="3" type="ORF">GNB42_001929</name>
    <name evidence="2" type="ORF">GNB54_001331</name>
</gene>
<keyword evidence="1" id="KW-0175">Coiled coil</keyword>
<protein>
    <submittedName>
        <fullName evidence="2">Uncharacterized protein</fullName>
    </submittedName>
</protein>
<organism evidence="2">
    <name type="scientific">Salmonella enterica subsp. enterica serovar Paratyphi C</name>
    <dbReference type="NCBI Taxonomy" id="57046"/>
    <lineage>
        <taxon>Bacteria</taxon>
        <taxon>Pseudomonadati</taxon>
        <taxon>Pseudomonadota</taxon>
        <taxon>Gammaproteobacteria</taxon>
        <taxon>Enterobacterales</taxon>
        <taxon>Enterobacteriaceae</taxon>
        <taxon>Salmonella</taxon>
    </lineage>
</organism>
<dbReference type="EMBL" id="DAATGT010000005">
    <property type="protein sequence ID" value="HAE8319338.1"/>
    <property type="molecule type" value="Genomic_DNA"/>
</dbReference>
<accession>A0A6Y5YP30</accession>
<evidence type="ECO:0000313" key="2">
    <source>
        <dbReference type="EMBL" id="HAB6612431.1"/>
    </source>
</evidence>
<dbReference type="EMBL" id="DAAHMM010000004">
    <property type="protein sequence ID" value="HAB6612431.1"/>
    <property type="molecule type" value="Genomic_DNA"/>
</dbReference>
<dbReference type="AlphaFoldDB" id="A0A6Y5YP30"/>
<evidence type="ECO:0000313" key="3">
    <source>
        <dbReference type="EMBL" id="HAE8319338.1"/>
    </source>
</evidence>
<comment type="caution">
    <text evidence="2">The sequence shown here is derived from an EMBL/GenBank/DDBJ whole genome shotgun (WGS) entry which is preliminary data.</text>
</comment>
<feature type="coiled-coil region" evidence="1">
    <location>
        <begin position="249"/>
        <end position="276"/>
    </location>
</feature>
<reference evidence="2" key="2">
    <citation type="submission" date="2018-07" db="EMBL/GenBank/DDBJ databases">
        <authorList>
            <consortium name="NCBI Pathogen Detection Project"/>
        </authorList>
    </citation>
    <scope>NUCLEOTIDE SEQUENCE</scope>
    <source>
        <strain evidence="3">IP 2/88</strain>
        <strain evidence="2">IP 33 K</strain>
    </source>
</reference>
<sequence length="276" mass="32064">MMWDDSEWILENGWYVNHETGECEKQSRFEEAIKYLTYSTALISENTEDYITTALIRKRAVGGGRKPKMISNPFQLSLRGYESFSDIPQWLDDVLTGAGNAHTGNTRISAEMIFHFLKALPFITTALIRTHLNNKRSITTGDVVNSTRYIQELLSSCESAIKSIEYHLERGKDFYTPEYDDFDFEQDAINYLAHVQPTQTIERKIELMLTAGLTVEEINKRSDVIEANAQLVIEAQHKPKEDKSMSLTYEEFKELADRYQRERQERIAKREQENKQ</sequence>